<dbReference type="Gene3D" id="2.40.30.10">
    <property type="entry name" value="Translation factors"/>
    <property type="match status" value="1"/>
</dbReference>
<dbReference type="InterPro" id="IPR017938">
    <property type="entry name" value="Riboflavin_synthase-like_b-brl"/>
</dbReference>
<accession>A0A363NTX0</accession>
<sequence>MPSAPKWVFDTLNLFVPQIPNVRVSQIEHLSSSLKRISLQGNFEKLHFSVGAFFDIRVSDTDARRYTIAEINNEKDNLKLIAHIHGHGLGSDYMNRLQIGDRIMLNKPRTEQKYYDHSAEKIVFFGDETSLALACSFLPVMQEQKKQYLFLFELDAENNIIPELLGLENSIIFPKSTVFAHLEQINDLPIFKNGDWSDAYFVLTGNVKSVQNFRKVIKIHTKARIKHHGYWLQGKNGL</sequence>
<dbReference type="InterPro" id="IPR008333">
    <property type="entry name" value="Cbr1-like_FAD-bd_dom"/>
</dbReference>
<comment type="caution">
    <text evidence="2">The sequence shown here is derived from an EMBL/GenBank/DDBJ whole genome shotgun (WGS) entry which is preliminary data.</text>
</comment>
<dbReference type="PANTHER" id="PTHR30157">
    <property type="entry name" value="FERRIC REDUCTASE, NADPH-DEPENDENT"/>
    <property type="match status" value="1"/>
</dbReference>
<dbReference type="PROSITE" id="PS51384">
    <property type="entry name" value="FAD_FR"/>
    <property type="match status" value="1"/>
</dbReference>
<dbReference type="EMBL" id="QCXX01000003">
    <property type="protein sequence ID" value="PUV24224.1"/>
    <property type="molecule type" value="Genomic_DNA"/>
</dbReference>
<dbReference type="InterPro" id="IPR017927">
    <property type="entry name" value="FAD-bd_FR_type"/>
</dbReference>
<protein>
    <submittedName>
        <fullName evidence="2">Siderophore-interacting protein</fullName>
    </submittedName>
</protein>
<proteinExistence type="predicted"/>
<dbReference type="OrthoDB" id="9814826at2"/>
<dbReference type="Pfam" id="PF00970">
    <property type="entry name" value="FAD_binding_6"/>
    <property type="match status" value="1"/>
</dbReference>
<gene>
    <name evidence="2" type="ORF">DCO56_12765</name>
</gene>
<evidence type="ECO:0000259" key="1">
    <source>
        <dbReference type="PROSITE" id="PS51384"/>
    </source>
</evidence>
<reference evidence="2 3" key="1">
    <citation type="submission" date="2018-04" db="EMBL/GenBank/DDBJ databases">
        <title>Sphingobacterium sp. M46 Genome.</title>
        <authorList>
            <person name="Cheng J."/>
            <person name="Li Y."/>
        </authorList>
    </citation>
    <scope>NUCLEOTIDE SEQUENCE [LARGE SCALE GENOMIC DNA]</scope>
    <source>
        <strain evidence="2 3">M46</strain>
    </source>
</reference>
<dbReference type="PANTHER" id="PTHR30157:SF0">
    <property type="entry name" value="NADPH-DEPENDENT FERRIC-CHELATE REDUCTASE"/>
    <property type="match status" value="1"/>
</dbReference>
<dbReference type="RefSeq" id="WP_108634152.1">
    <property type="nucleotide sequence ID" value="NZ_QCXX01000003.1"/>
</dbReference>
<organism evidence="2 3">
    <name type="scientific">Sphingobacterium athyrii</name>
    <dbReference type="NCBI Taxonomy" id="2152717"/>
    <lineage>
        <taxon>Bacteria</taxon>
        <taxon>Pseudomonadati</taxon>
        <taxon>Bacteroidota</taxon>
        <taxon>Sphingobacteriia</taxon>
        <taxon>Sphingobacteriales</taxon>
        <taxon>Sphingobacteriaceae</taxon>
        <taxon>Sphingobacterium</taxon>
    </lineage>
</organism>
<dbReference type="InterPro" id="IPR039374">
    <property type="entry name" value="SIP_fam"/>
</dbReference>
<evidence type="ECO:0000313" key="3">
    <source>
        <dbReference type="Proteomes" id="UP000250831"/>
    </source>
</evidence>
<dbReference type="AlphaFoldDB" id="A0A363NTX0"/>
<evidence type="ECO:0000313" key="2">
    <source>
        <dbReference type="EMBL" id="PUV24224.1"/>
    </source>
</evidence>
<dbReference type="SUPFAM" id="SSF63380">
    <property type="entry name" value="Riboflavin synthase domain-like"/>
    <property type="match status" value="1"/>
</dbReference>
<name>A0A363NTX0_9SPHI</name>
<dbReference type="GO" id="GO:0016491">
    <property type="term" value="F:oxidoreductase activity"/>
    <property type="evidence" value="ECO:0007669"/>
    <property type="project" value="InterPro"/>
</dbReference>
<dbReference type="Proteomes" id="UP000250831">
    <property type="component" value="Unassembled WGS sequence"/>
</dbReference>
<feature type="domain" description="FAD-binding FR-type" evidence="1">
    <location>
        <begin position="17"/>
        <end position="115"/>
    </location>
</feature>
<keyword evidence="3" id="KW-1185">Reference proteome</keyword>